<proteinExistence type="predicted"/>
<feature type="chain" id="PRO_5036227895" evidence="2">
    <location>
        <begin position="24"/>
        <end position="142"/>
    </location>
</feature>
<name>A0A815JIF9_9BILA</name>
<dbReference type="AlphaFoldDB" id="A0A815JIF9"/>
<dbReference type="Proteomes" id="UP000663854">
    <property type="component" value="Unassembled WGS sequence"/>
</dbReference>
<evidence type="ECO:0000256" key="2">
    <source>
        <dbReference type="SAM" id="SignalP"/>
    </source>
</evidence>
<comment type="caution">
    <text evidence="4">The sequence shown here is derived from an EMBL/GenBank/DDBJ whole genome shotgun (WGS) entry which is preliminary data.</text>
</comment>
<evidence type="ECO:0000313" key="3">
    <source>
        <dbReference type="EMBL" id="CAF1146154.1"/>
    </source>
</evidence>
<gene>
    <name evidence="4" type="ORF">JXQ802_LOCUS33617</name>
    <name evidence="3" type="ORF">PYM288_LOCUS21974</name>
</gene>
<keyword evidence="2" id="KW-0732">Signal</keyword>
<dbReference type="EMBL" id="CAJNOL010001546">
    <property type="protein sequence ID" value="CAF1379850.1"/>
    <property type="molecule type" value="Genomic_DNA"/>
</dbReference>
<accession>A0A815JIF9</accession>
<organism evidence="4 5">
    <name type="scientific">Rotaria sordida</name>
    <dbReference type="NCBI Taxonomy" id="392033"/>
    <lineage>
        <taxon>Eukaryota</taxon>
        <taxon>Metazoa</taxon>
        <taxon>Spiralia</taxon>
        <taxon>Gnathifera</taxon>
        <taxon>Rotifera</taxon>
        <taxon>Eurotatoria</taxon>
        <taxon>Bdelloidea</taxon>
        <taxon>Philodinida</taxon>
        <taxon>Philodinidae</taxon>
        <taxon>Rotaria</taxon>
    </lineage>
</organism>
<feature type="transmembrane region" description="Helical" evidence="1">
    <location>
        <begin position="123"/>
        <end position="141"/>
    </location>
</feature>
<keyword evidence="1" id="KW-0472">Membrane</keyword>
<protein>
    <submittedName>
        <fullName evidence="4">Uncharacterized protein</fullName>
    </submittedName>
</protein>
<evidence type="ECO:0000256" key="1">
    <source>
        <dbReference type="SAM" id="Phobius"/>
    </source>
</evidence>
<reference evidence="4" key="1">
    <citation type="submission" date="2021-02" db="EMBL/GenBank/DDBJ databases">
        <authorList>
            <person name="Nowell W R."/>
        </authorList>
    </citation>
    <scope>NUCLEOTIDE SEQUENCE</scope>
</reference>
<evidence type="ECO:0000313" key="5">
    <source>
        <dbReference type="Proteomes" id="UP000663870"/>
    </source>
</evidence>
<sequence length="142" mass="16192">MFRLCRLTFILVILCASALLIRSSTIKCYSCYKEACPKPWNPNNVLQVIATSGWCLTFSKDNQTSESIYARNWALSDQCKEDKCEWRTDSTGDSIYFCCCNTNLCNGADGEITTTPKNGQIKFINNTYFVFIVVLILFIMMK</sequence>
<dbReference type="EMBL" id="CAJNOH010000906">
    <property type="protein sequence ID" value="CAF1146154.1"/>
    <property type="molecule type" value="Genomic_DNA"/>
</dbReference>
<keyword evidence="1" id="KW-1133">Transmembrane helix</keyword>
<keyword evidence="5" id="KW-1185">Reference proteome</keyword>
<dbReference type="Proteomes" id="UP000663870">
    <property type="component" value="Unassembled WGS sequence"/>
</dbReference>
<keyword evidence="1" id="KW-0812">Transmembrane</keyword>
<feature type="signal peptide" evidence="2">
    <location>
        <begin position="1"/>
        <end position="23"/>
    </location>
</feature>
<evidence type="ECO:0000313" key="4">
    <source>
        <dbReference type="EMBL" id="CAF1379850.1"/>
    </source>
</evidence>